<sequence>GMKLEHAQPEVCCHRNQVRVVGVDSVTAALRETSSSNTAQHS</sequence>
<accession>A0A2T0ZTP8</accession>
<comment type="caution">
    <text evidence="1">The sequence shown here is derived from an EMBL/GenBank/DDBJ whole genome shotgun (WGS) entry which is preliminary data.</text>
</comment>
<protein>
    <submittedName>
        <fullName evidence="1">Uncharacterized protein</fullName>
    </submittedName>
</protein>
<name>A0A2T0ZTP8_9ACTN</name>
<evidence type="ECO:0000313" key="2">
    <source>
        <dbReference type="Proteomes" id="UP000237752"/>
    </source>
</evidence>
<reference evidence="1 2" key="1">
    <citation type="submission" date="2018-03" db="EMBL/GenBank/DDBJ databases">
        <title>Genomic Encyclopedia of Archaeal and Bacterial Type Strains, Phase II (KMG-II): from individual species to whole genera.</title>
        <authorList>
            <person name="Goeker M."/>
        </authorList>
    </citation>
    <scope>NUCLEOTIDE SEQUENCE [LARGE SCALE GENOMIC DNA]</scope>
    <source>
        <strain evidence="1 2">DSM 100065</strain>
    </source>
</reference>
<keyword evidence="2" id="KW-1185">Reference proteome</keyword>
<evidence type="ECO:0000313" key="1">
    <source>
        <dbReference type="EMBL" id="PRZ39637.1"/>
    </source>
</evidence>
<organism evidence="1 2">
    <name type="scientific">Antricoccus suffuscus</name>
    <dbReference type="NCBI Taxonomy" id="1629062"/>
    <lineage>
        <taxon>Bacteria</taxon>
        <taxon>Bacillati</taxon>
        <taxon>Actinomycetota</taxon>
        <taxon>Actinomycetes</taxon>
        <taxon>Geodermatophilales</taxon>
        <taxon>Antricoccaceae</taxon>
        <taxon>Antricoccus</taxon>
    </lineage>
</organism>
<dbReference type="Proteomes" id="UP000237752">
    <property type="component" value="Unassembled WGS sequence"/>
</dbReference>
<dbReference type="EMBL" id="PVUE01000018">
    <property type="protein sequence ID" value="PRZ39637.1"/>
    <property type="molecule type" value="Genomic_DNA"/>
</dbReference>
<dbReference type="AlphaFoldDB" id="A0A2T0ZTP8"/>
<proteinExistence type="predicted"/>
<gene>
    <name evidence="1" type="ORF">CLV47_1181</name>
</gene>
<feature type="non-terminal residue" evidence="1">
    <location>
        <position position="1"/>
    </location>
</feature>